<evidence type="ECO:0000256" key="13">
    <source>
        <dbReference type="ARBA" id="ARBA00024407"/>
    </source>
</evidence>
<dbReference type="GO" id="GO:0005829">
    <property type="term" value="C:cytosol"/>
    <property type="evidence" value="ECO:0007669"/>
    <property type="project" value="TreeGrafter"/>
</dbReference>
<dbReference type="NCBIfam" id="NF004349">
    <property type="entry name" value="PRK05729.1"/>
    <property type="match status" value="1"/>
</dbReference>
<dbReference type="GO" id="GO:0005524">
    <property type="term" value="F:ATP binding"/>
    <property type="evidence" value="ECO:0007669"/>
    <property type="project" value="UniProtKB-KW"/>
</dbReference>
<organism evidence="22">
    <name type="scientific">Schistocephalus solidus</name>
    <name type="common">Tapeworm</name>
    <dbReference type="NCBI Taxonomy" id="70667"/>
    <lineage>
        <taxon>Eukaryota</taxon>
        <taxon>Metazoa</taxon>
        <taxon>Spiralia</taxon>
        <taxon>Lophotrochozoa</taxon>
        <taxon>Platyhelminthes</taxon>
        <taxon>Cestoda</taxon>
        <taxon>Eucestoda</taxon>
        <taxon>Diphyllobothriidea</taxon>
        <taxon>Diphyllobothriidae</taxon>
        <taxon>Schistocephalus</taxon>
    </lineage>
</organism>
<dbReference type="FunFam" id="3.40.50.620:FF:000078">
    <property type="entry name" value="Valine--tRNA ligase, mitochondrial"/>
    <property type="match status" value="1"/>
</dbReference>
<evidence type="ECO:0000256" key="12">
    <source>
        <dbReference type="ARBA" id="ARBA00023146"/>
    </source>
</evidence>
<comment type="catalytic activity">
    <reaction evidence="17">
        <text>tRNA(Val) + L-valine + ATP = L-valyl-tRNA(Val) + AMP + diphosphate</text>
        <dbReference type="Rhea" id="RHEA:10704"/>
        <dbReference type="Rhea" id="RHEA-COMP:9672"/>
        <dbReference type="Rhea" id="RHEA-COMP:9708"/>
        <dbReference type="ChEBI" id="CHEBI:30616"/>
        <dbReference type="ChEBI" id="CHEBI:33019"/>
        <dbReference type="ChEBI" id="CHEBI:57762"/>
        <dbReference type="ChEBI" id="CHEBI:78442"/>
        <dbReference type="ChEBI" id="CHEBI:78537"/>
        <dbReference type="ChEBI" id="CHEBI:456215"/>
        <dbReference type="EC" id="6.1.1.9"/>
    </reaction>
</comment>
<evidence type="ECO:0000256" key="3">
    <source>
        <dbReference type="ARBA" id="ARBA00005594"/>
    </source>
</evidence>
<keyword evidence="12 18" id="KW-0030">Aminoacyl-tRNA synthetase</keyword>
<dbReference type="GO" id="GO:0004832">
    <property type="term" value="F:valine-tRNA ligase activity"/>
    <property type="evidence" value="ECO:0007669"/>
    <property type="project" value="UniProtKB-EC"/>
</dbReference>
<dbReference type="Gene3D" id="3.40.50.620">
    <property type="entry name" value="HUPs"/>
    <property type="match status" value="2"/>
</dbReference>
<feature type="region of interest" description="Disordered" evidence="19">
    <location>
        <begin position="29"/>
        <end position="48"/>
    </location>
</feature>
<evidence type="ECO:0000256" key="16">
    <source>
        <dbReference type="ARBA" id="ARBA00043854"/>
    </source>
</evidence>
<dbReference type="PRINTS" id="PR00986">
    <property type="entry name" value="TRNASYNTHVAL"/>
</dbReference>
<dbReference type="GO" id="GO:0002161">
    <property type="term" value="F:aminoacyl-tRNA deacylase activity"/>
    <property type="evidence" value="ECO:0007669"/>
    <property type="project" value="InterPro"/>
</dbReference>
<dbReference type="FunFam" id="1.10.730.10:FF:000009">
    <property type="entry name" value="Valine--tRNA ligase, mitochondrial"/>
    <property type="match status" value="1"/>
</dbReference>
<feature type="domain" description="Methionyl/Valyl/Leucyl/Isoleucyl-tRNA synthetase anticodon-binding" evidence="21">
    <location>
        <begin position="770"/>
        <end position="926"/>
    </location>
</feature>
<keyword evidence="11" id="KW-0496">Mitochondrion</keyword>
<dbReference type="FunFam" id="3.90.740.10:FF:000005">
    <property type="entry name" value="Valine--tRNA ligase, mitochondrial"/>
    <property type="match status" value="1"/>
</dbReference>
<sequence length="1277" mass="144014">MDGVGKSEKQLRNEAKKLEKLAKFNAKKEKLANKNVEKPTTRHDKVTKKIVEIGEPVADESGKKDVSGSMPESYSPKYVEAIWYQWWEKCGFFSPEYWMSKEDPQKPRKKFVMVIPPPNVTGNLHLGHALTNSLEDAITRWHRMRGEITVWVPGCDHAGIATQVVVEKKLWREKQLMRQDIGREAFLKEVWKWKEEKGENIYHQLKSLGSSCDWSRAAFTMDPNLSHAVTEAFVRMYEGGLIYRGVRLVNWCCALQSAISDIEVEKRELTGRTSITVPGYAKPVIFGILSSFAYPLIDSPNGEELVVATTRLETMVGDTGVAVHPEDPRYSHLIGRFVQHPFIPERRMPIVGDTFVEREFGTGAVKLTPAHDHTDYEVGMRHNLPFITVIDDKGYMTKEAGPFAGMKRFEARWAIRKALEEKGLFRGEVDNPMVVPICSRTKDVIEPLLKPQWYIRCQELADRAVKEVADGNLKIMPRMYVRTWNNWLRDCHDWCISRQLWWGHRVPAYQVALRSSDGEFAALESSENDSWVVGRDEKEALATAAERFKRPIDEIRLIQDEDVLDTWFSSQLFPMSVFGWPNTESSDFRSFYPGTLLETGHDILFFWVARMVMCALFFTDRLPFKEVYLHAMIRDAHGKKMSKSLGNAIDPVDVINGISLPELQAKLLVGNLDPSELTRATAAQAKDYPKGIPECGTDALRFALCSYRTRGWSINLNIQRVQGYRFFCNKLWNAVRYATYHCLQLNYKPPVSTASLSFTSSEKHDLSGTDQWILSCLAHAVQECNAGFKEYKFPRATTACFNFWLYEFCDVYLEYSKPLVKLEPGCSPAALKRAETVRHVVYTCLDLGLRMLHPFMPFVTEELYQRLPRRDPLNDPPSICVAPYPDDGEIADWQENPVVTISFRLAFSLVHRLRSFYATCNISKTTAFPEAVLVAPESTLEGLRAGKFLVDIVQTLGKCRLTDLTTDKSLADTTGCIMTTVSATDACVEEQPPTETSGENDQGEEQAMDAEDEEEAAGAEATSNAAPPLVVPTCQLYLRLAGLIDAKAEVERAEQRVAQLRKSIEALQKARSRPEYAVKVPQTKQAADAAKLHTMELEVAGLLEVAESLRLLDAGTRGPSSEEHPLLRLVGCFATSGKNQPSSGDNTSGSEKRQIFDLLARAEAMSDIHLRGGNDLKVRADVKQLVAWSLRLLPCHHQQEQHKADPRLLQAWQSYHEHRLEQTSPAFLAGTLRPSLADLAALLVLSQYKLAFNSPAGRQWSEKLTSQSSVSDLLGTL</sequence>
<gene>
    <name evidence="22" type="primary">SYVC</name>
    <name evidence="22" type="ORF">TR165705</name>
</gene>
<dbReference type="PANTHER" id="PTHR11946:SF71">
    <property type="entry name" value="VALINE--TRNA LIGASE, MITOCHONDRIAL"/>
    <property type="match status" value="1"/>
</dbReference>
<dbReference type="Gene3D" id="1.10.287.380">
    <property type="entry name" value="Valyl-tRNA synthetase, C-terminal domain"/>
    <property type="match status" value="1"/>
</dbReference>
<dbReference type="Pfam" id="PF00133">
    <property type="entry name" value="tRNA-synt_1"/>
    <property type="match status" value="1"/>
</dbReference>
<dbReference type="Gene3D" id="3.90.740.10">
    <property type="entry name" value="Valyl/Leucyl/Isoleucyl-tRNA synthetase, editing domain"/>
    <property type="match status" value="1"/>
</dbReference>
<evidence type="ECO:0000256" key="14">
    <source>
        <dbReference type="ARBA" id="ARBA00029936"/>
    </source>
</evidence>
<evidence type="ECO:0000256" key="17">
    <source>
        <dbReference type="ARBA" id="ARBA00047552"/>
    </source>
</evidence>
<dbReference type="NCBIfam" id="TIGR00422">
    <property type="entry name" value="valS"/>
    <property type="match status" value="1"/>
</dbReference>
<keyword evidence="6 18" id="KW-0436">Ligase</keyword>
<dbReference type="PANTHER" id="PTHR11946">
    <property type="entry name" value="VALYL-TRNA SYNTHETASES"/>
    <property type="match status" value="1"/>
</dbReference>
<dbReference type="CDD" id="cd00817">
    <property type="entry name" value="ValRS_core"/>
    <property type="match status" value="1"/>
</dbReference>
<evidence type="ECO:0000256" key="5">
    <source>
        <dbReference type="ARBA" id="ARBA00022490"/>
    </source>
</evidence>
<dbReference type="EC" id="6.1.1.9" evidence="4"/>
<dbReference type="InterPro" id="IPR013155">
    <property type="entry name" value="M/V/L/I-tRNA-synth_anticd-bd"/>
</dbReference>
<dbReference type="Gene3D" id="1.10.730.10">
    <property type="entry name" value="Isoleucyl-tRNA Synthetase, Domain 1"/>
    <property type="match status" value="1"/>
</dbReference>
<dbReference type="InterPro" id="IPR001412">
    <property type="entry name" value="aa-tRNA-synth_I_CS"/>
</dbReference>
<dbReference type="FunFam" id="3.40.50.620:FF:000020">
    <property type="entry name" value="Valine--tRNA ligase, mitochondrial"/>
    <property type="match status" value="1"/>
</dbReference>
<evidence type="ECO:0000256" key="4">
    <source>
        <dbReference type="ARBA" id="ARBA00013169"/>
    </source>
</evidence>
<dbReference type="InterPro" id="IPR009008">
    <property type="entry name" value="Val/Leu/Ile-tRNA-synth_edit"/>
</dbReference>
<dbReference type="InterPro" id="IPR002300">
    <property type="entry name" value="aa-tRNA-synth_Ia"/>
</dbReference>
<evidence type="ECO:0000256" key="7">
    <source>
        <dbReference type="ARBA" id="ARBA00022741"/>
    </source>
</evidence>
<dbReference type="SUPFAM" id="SSF47323">
    <property type="entry name" value="Anticodon-binding domain of a subclass of class I aminoacyl-tRNA synthetases"/>
    <property type="match status" value="1"/>
</dbReference>
<feature type="domain" description="Aminoacyl-tRNA synthetase class Ia" evidence="20">
    <location>
        <begin position="83"/>
        <end position="711"/>
    </location>
</feature>
<dbReference type="InterPro" id="IPR009080">
    <property type="entry name" value="tRNAsynth_Ia_anticodon-bd"/>
</dbReference>
<evidence type="ECO:0000256" key="8">
    <source>
        <dbReference type="ARBA" id="ARBA00022840"/>
    </source>
</evidence>
<feature type="compositionally biased region" description="Acidic residues" evidence="19">
    <location>
        <begin position="1001"/>
        <end position="1017"/>
    </location>
</feature>
<dbReference type="Pfam" id="PF08264">
    <property type="entry name" value="Anticodon_1"/>
    <property type="match status" value="1"/>
</dbReference>
<accession>A0A0X3NWU1</accession>
<dbReference type="HAMAP" id="MF_02004">
    <property type="entry name" value="Val_tRNA_synth_type1"/>
    <property type="match status" value="1"/>
</dbReference>
<dbReference type="InterPro" id="IPR037118">
    <property type="entry name" value="Val-tRNA_synth_C_sf"/>
</dbReference>
<name>A0A0X3NWU1_SCHSO</name>
<keyword evidence="5" id="KW-0963">Cytoplasm</keyword>
<reference evidence="22" key="1">
    <citation type="submission" date="2016-01" db="EMBL/GenBank/DDBJ databases">
        <title>Reference transcriptome for the parasite Schistocephalus solidus: insights into the molecular evolution of parasitism.</title>
        <authorList>
            <person name="Hebert F.O."/>
            <person name="Grambauer S."/>
            <person name="Barber I."/>
            <person name="Landry C.R."/>
            <person name="Aubin-Horth N."/>
        </authorList>
    </citation>
    <scope>NUCLEOTIDE SEQUENCE</scope>
</reference>
<comment type="function">
    <text evidence="16">Catalyzes the attachment of valine to tRNA(Val) in a two-step reaction: valine is first activated by ATP to form Val-AMP and then transferred to the acceptor end of tRNA(Val).</text>
</comment>
<feature type="region of interest" description="Disordered" evidence="19">
    <location>
        <begin position="986"/>
        <end position="1024"/>
    </location>
</feature>
<keyword evidence="9 18" id="KW-0648">Protein biosynthesis</keyword>
<evidence type="ECO:0000256" key="9">
    <source>
        <dbReference type="ARBA" id="ARBA00022917"/>
    </source>
</evidence>
<evidence type="ECO:0000256" key="15">
    <source>
        <dbReference type="ARBA" id="ARBA00040837"/>
    </source>
</evidence>
<evidence type="ECO:0000256" key="19">
    <source>
        <dbReference type="SAM" id="MobiDB-lite"/>
    </source>
</evidence>
<dbReference type="InterPro" id="IPR014729">
    <property type="entry name" value="Rossmann-like_a/b/a_fold"/>
</dbReference>
<comment type="subcellular location">
    <subcellularLocation>
        <location evidence="2">Cytoplasm</location>
    </subcellularLocation>
    <subcellularLocation>
        <location evidence="1">Mitochondrion</location>
    </subcellularLocation>
</comment>
<dbReference type="InterPro" id="IPR002303">
    <property type="entry name" value="Valyl-tRNA_ligase"/>
</dbReference>
<evidence type="ECO:0000256" key="1">
    <source>
        <dbReference type="ARBA" id="ARBA00004173"/>
    </source>
</evidence>
<dbReference type="AlphaFoldDB" id="A0A0X3NWU1"/>
<keyword evidence="10" id="KW-0809">Transit peptide</keyword>
<evidence type="ECO:0000256" key="18">
    <source>
        <dbReference type="RuleBase" id="RU363035"/>
    </source>
</evidence>
<dbReference type="SUPFAM" id="SSF50677">
    <property type="entry name" value="ValRS/IleRS/LeuRS editing domain"/>
    <property type="match status" value="1"/>
</dbReference>
<dbReference type="GO" id="GO:0006438">
    <property type="term" value="P:valyl-tRNA aminoacylation"/>
    <property type="evidence" value="ECO:0007669"/>
    <property type="project" value="InterPro"/>
</dbReference>
<dbReference type="InterPro" id="IPR033705">
    <property type="entry name" value="Anticodon_Ia_Val"/>
</dbReference>
<keyword evidence="7 18" id="KW-0547">Nucleotide-binding</keyword>
<evidence type="ECO:0000256" key="11">
    <source>
        <dbReference type="ARBA" id="ARBA00023128"/>
    </source>
</evidence>
<protein>
    <recommendedName>
        <fullName evidence="13">Valine--tRNA ligase</fullName>
        <ecNumber evidence="4">6.1.1.9</ecNumber>
    </recommendedName>
    <alternativeName>
        <fullName evidence="15">Valine--tRNA ligase, mitochondrial</fullName>
    </alternativeName>
    <alternativeName>
        <fullName evidence="14">Valyl-tRNA synthetase</fullName>
    </alternativeName>
</protein>
<proteinExistence type="inferred from homology"/>
<evidence type="ECO:0000256" key="6">
    <source>
        <dbReference type="ARBA" id="ARBA00022598"/>
    </source>
</evidence>
<dbReference type="PROSITE" id="PS00178">
    <property type="entry name" value="AA_TRNA_LIGASE_I"/>
    <property type="match status" value="1"/>
</dbReference>
<comment type="similarity">
    <text evidence="3 18">Belongs to the class-I aminoacyl-tRNA synthetase family.</text>
</comment>
<evidence type="ECO:0000259" key="20">
    <source>
        <dbReference type="Pfam" id="PF00133"/>
    </source>
</evidence>
<evidence type="ECO:0000259" key="21">
    <source>
        <dbReference type="Pfam" id="PF08264"/>
    </source>
</evidence>
<evidence type="ECO:0000256" key="2">
    <source>
        <dbReference type="ARBA" id="ARBA00004496"/>
    </source>
</evidence>
<dbReference type="GO" id="GO:0005739">
    <property type="term" value="C:mitochondrion"/>
    <property type="evidence" value="ECO:0007669"/>
    <property type="project" value="UniProtKB-SubCell"/>
</dbReference>
<keyword evidence="8 18" id="KW-0067">ATP-binding</keyword>
<dbReference type="CDD" id="cd07962">
    <property type="entry name" value="Anticodon_Ia_Val"/>
    <property type="match status" value="1"/>
</dbReference>
<evidence type="ECO:0000313" key="22">
    <source>
        <dbReference type="EMBL" id="JAP44025.1"/>
    </source>
</evidence>
<dbReference type="SUPFAM" id="SSF52374">
    <property type="entry name" value="Nucleotidylyl transferase"/>
    <property type="match status" value="1"/>
</dbReference>
<evidence type="ECO:0000256" key="10">
    <source>
        <dbReference type="ARBA" id="ARBA00022946"/>
    </source>
</evidence>
<dbReference type="EMBL" id="GEEE01019200">
    <property type="protein sequence ID" value="JAP44025.1"/>
    <property type="molecule type" value="Transcribed_RNA"/>
</dbReference>